<organism evidence="2 3">
    <name type="scientific">Trichinella britovi</name>
    <name type="common">Parasitic roundworm</name>
    <dbReference type="NCBI Taxonomy" id="45882"/>
    <lineage>
        <taxon>Eukaryota</taxon>
        <taxon>Metazoa</taxon>
        <taxon>Ecdysozoa</taxon>
        <taxon>Nematoda</taxon>
        <taxon>Enoplea</taxon>
        <taxon>Dorylaimia</taxon>
        <taxon>Trichinellida</taxon>
        <taxon>Trichinellidae</taxon>
        <taxon>Trichinella</taxon>
    </lineage>
</organism>
<feature type="region of interest" description="Disordered" evidence="1">
    <location>
        <begin position="22"/>
        <end position="46"/>
    </location>
</feature>
<proteinExistence type="predicted"/>
<dbReference type="EMBL" id="JYDI01006634">
    <property type="protein sequence ID" value="KRY03313.1"/>
    <property type="molecule type" value="Genomic_DNA"/>
</dbReference>
<gene>
    <name evidence="2" type="ORF">T03_4949</name>
</gene>
<sequence>MCNLRSMQECETTQSAFQILMQNHKGDDSHKRRAEYSTLEEYSPGR</sequence>
<protein>
    <submittedName>
        <fullName evidence="2">Uncharacterized protein</fullName>
    </submittedName>
</protein>
<evidence type="ECO:0000313" key="3">
    <source>
        <dbReference type="Proteomes" id="UP000054653"/>
    </source>
</evidence>
<reference evidence="2 3" key="1">
    <citation type="submission" date="2015-01" db="EMBL/GenBank/DDBJ databases">
        <title>Evolution of Trichinella species and genotypes.</title>
        <authorList>
            <person name="Korhonen P.K."/>
            <person name="Edoardo P."/>
            <person name="Giuseppe L.R."/>
            <person name="Gasser R.B."/>
        </authorList>
    </citation>
    <scope>NUCLEOTIDE SEQUENCE [LARGE SCALE GENOMIC DNA]</scope>
    <source>
        <strain evidence="2">ISS120</strain>
    </source>
</reference>
<keyword evidence="3" id="KW-1185">Reference proteome</keyword>
<dbReference type="Proteomes" id="UP000054653">
    <property type="component" value="Unassembled WGS sequence"/>
</dbReference>
<accession>A0A0V0YT13</accession>
<dbReference type="AlphaFoldDB" id="A0A0V0YT13"/>
<name>A0A0V0YT13_TRIBR</name>
<comment type="caution">
    <text evidence="2">The sequence shown here is derived from an EMBL/GenBank/DDBJ whole genome shotgun (WGS) entry which is preliminary data.</text>
</comment>
<evidence type="ECO:0000313" key="2">
    <source>
        <dbReference type="EMBL" id="KRY03313.1"/>
    </source>
</evidence>
<evidence type="ECO:0000256" key="1">
    <source>
        <dbReference type="SAM" id="MobiDB-lite"/>
    </source>
</evidence>